<feature type="region of interest" description="Disordered" evidence="1">
    <location>
        <begin position="322"/>
        <end position="342"/>
    </location>
</feature>
<dbReference type="GO" id="GO:1904158">
    <property type="term" value="P:axonemal central apparatus assembly"/>
    <property type="evidence" value="ECO:0007669"/>
    <property type="project" value="TreeGrafter"/>
</dbReference>
<name>A0A1B6L4D5_9HEMI</name>
<feature type="compositionally biased region" description="Polar residues" evidence="1">
    <location>
        <begin position="132"/>
        <end position="141"/>
    </location>
</feature>
<dbReference type="GO" id="GO:0003341">
    <property type="term" value="P:cilium movement"/>
    <property type="evidence" value="ECO:0007669"/>
    <property type="project" value="TreeGrafter"/>
</dbReference>
<gene>
    <name evidence="2" type="ORF">g.52537</name>
</gene>
<dbReference type="AlphaFoldDB" id="A0A1B6L4D5"/>
<feature type="compositionally biased region" description="Basic and acidic residues" evidence="1">
    <location>
        <begin position="142"/>
        <end position="157"/>
    </location>
</feature>
<feature type="non-terminal residue" evidence="2">
    <location>
        <position position="392"/>
    </location>
</feature>
<evidence type="ECO:0000256" key="1">
    <source>
        <dbReference type="SAM" id="MobiDB-lite"/>
    </source>
</evidence>
<accession>A0A1B6L4D5</accession>
<reference evidence="2" key="1">
    <citation type="submission" date="2015-11" db="EMBL/GenBank/DDBJ databases">
        <title>De novo transcriptome assembly of four potential Pierce s Disease insect vectors from Arizona vineyards.</title>
        <authorList>
            <person name="Tassone E.E."/>
        </authorList>
    </citation>
    <scope>NUCLEOTIDE SEQUENCE</scope>
</reference>
<evidence type="ECO:0000313" key="2">
    <source>
        <dbReference type="EMBL" id="JAT18520.1"/>
    </source>
</evidence>
<proteinExistence type="predicted"/>
<feature type="region of interest" description="Disordered" evidence="1">
    <location>
        <begin position="115"/>
        <end position="158"/>
    </location>
</feature>
<sequence>LEVKHNPETVTVQLMGSGVEPRVCLEPQTVQFGAHIPYSGVVQRQFTVINKCPFSVQLRFPDFDSEILEEDRVLRVLTHFYRSDKLLLPLDLYDKELSTELRDFYRKLVETAHDSEKQDLEVTEGSAENLLTRRSSSSRQHNLSESESKTLKAEKTSSMDNDDLAAPIYDQISLMSLDGIENHLHELLDDTAGKLGDLSDPLELKERTAPLPITDARDSDKGILLAFHGAPGTDHVFWANRAASKLSLSVKTLDQVILEEAAGSAKLAAVLIQQAVYDGYMELAVDLDTLEAVSEVGSGVNYDELCKRVMFLNTTKAPPMLVNQGKKGTAGKKSPKPKTADKNKTAILETFRDIPVEVFVDLIKDRMLEEVESGLVLETLTGFFLKSVNAAV</sequence>
<feature type="non-terminal residue" evidence="2">
    <location>
        <position position="1"/>
    </location>
</feature>
<dbReference type="PANTHER" id="PTHR23053:SF0">
    <property type="entry name" value="HYDROCEPHALUS-INDUCING PROTEIN HOMOLOG"/>
    <property type="match status" value="1"/>
</dbReference>
<organism evidence="2">
    <name type="scientific">Graphocephala atropunctata</name>
    <dbReference type="NCBI Taxonomy" id="36148"/>
    <lineage>
        <taxon>Eukaryota</taxon>
        <taxon>Metazoa</taxon>
        <taxon>Ecdysozoa</taxon>
        <taxon>Arthropoda</taxon>
        <taxon>Hexapoda</taxon>
        <taxon>Insecta</taxon>
        <taxon>Pterygota</taxon>
        <taxon>Neoptera</taxon>
        <taxon>Paraneoptera</taxon>
        <taxon>Hemiptera</taxon>
        <taxon>Auchenorrhyncha</taxon>
        <taxon>Membracoidea</taxon>
        <taxon>Cicadellidae</taxon>
        <taxon>Cicadellinae</taxon>
        <taxon>Cicadellini</taxon>
        <taxon>Graphocephala</taxon>
    </lineage>
</organism>
<protein>
    <submittedName>
        <fullName evidence="2">Uncharacterized protein</fullName>
    </submittedName>
</protein>
<dbReference type="EMBL" id="GEBQ01021457">
    <property type="protein sequence ID" value="JAT18520.1"/>
    <property type="molecule type" value="Transcribed_RNA"/>
</dbReference>
<dbReference type="InterPro" id="IPR033305">
    <property type="entry name" value="Hydin-like"/>
</dbReference>
<dbReference type="PANTHER" id="PTHR23053">
    <property type="entry name" value="DLEC1 DELETED IN LUNG AND ESOPHAGEAL CANCER 1"/>
    <property type="match status" value="1"/>
</dbReference>
<dbReference type="GO" id="GO:0005930">
    <property type="term" value="C:axoneme"/>
    <property type="evidence" value="ECO:0007669"/>
    <property type="project" value="TreeGrafter"/>
</dbReference>